<dbReference type="AlphaFoldDB" id="A0A117NFW2"/>
<gene>
    <name evidence="1" type="ORF">ABT39_MTgene2197</name>
</gene>
<evidence type="ECO:0000313" key="1">
    <source>
        <dbReference type="EMBL" id="KUM45843.1"/>
    </source>
</evidence>
<geneLocation type="mitochondrion" evidence="1"/>
<comment type="caution">
    <text evidence="1">The sequence shown here is derived from an EMBL/GenBank/DDBJ whole genome shotgun (WGS) entry which is preliminary data.</text>
</comment>
<accession>A0A117NFW2</accession>
<proteinExistence type="predicted"/>
<dbReference type="EMBL" id="LKAM01000015">
    <property type="protein sequence ID" value="KUM45843.1"/>
    <property type="molecule type" value="Genomic_DNA"/>
</dbReference>
<reference evidence="1" key="1">
    <citation type="journal article" date="2015" name="Genome Biol. Evol.">
        <title>Organellar Genomes of White Spruce (Picea glauca): Assembly and Annotation.</title>
        <authorList>
            <person name="Jackman S.D."/>
            <person name="Warren R.L."/>
            <person name="Gibb E.A."/>
            <person name="Vandervalk B.P."/>
            <person name="Mohamadi H."/>
            <person name="Chu J."/>
            <person name="Raymond A."/>
            <person name="Pleasance S."/>
            <person name="Coope R."/>
            <person name="Wildung M.R."/>
            <person name="Ritland C.E."/>
            <person name="Bousquet J."/>
            <person name="Jones S.J."/>
            <person name="Bohlmann J."/>
            <person name="Birol I."/>
        </authorList>
    </citation>
    <scope>NUCLEOTIDE SEQUENCE [LARGE SCALE GENOMIC DNA]</scope>
    <source>
        <tissue evidence="1">Flushing bud</tissue>
    </source>
</reference>
<keyword evidence="1" id="KW-0496">Mitochondrion</keyword>
<organism evidence="1">
    <name type="scientific">Picea glauca</name>
    <name type="common">White spruce</name>
    <name type="synonym">Pinus glauca</name>
    <dbReference type="NCBI Taxonomy" id="3330"/>
    <lineage>
        <taxon>Eukaryota</taxon>
        <taxon>Viridiplantae</taxon>
        <taxon>Streptophyta</taxon>
        <taxon>Embryophyta</taxon>
        <taxon>Tracheophyta</taxon>
        <taxon>Spermatophyta</taxon>
        <taxon>Pinopsida</taxon>
        <taxon>Pinidae</taxon>
        <taxon>Conifers I</taxon>
        <taxon>Pinales</taxon>
        <taxon>Pinaceae</taxon>
        <taxon>Picea</taxon>
    </lineage>
</organism>
<name>A0A117NFW2_PICGL</name>
<protein>
    <submittedName>
        <fullName evidence="1">Uncharacterized protein</fullName>
    </submittedName>
</protein>
<sequence length="58" mass="6849">MPSSNSIMSSKGLWFSQPQRNNSTRFHKDWGNAVRMCLCLFFSLRAWLLHRVPKYFGI</sequence>